<reference evidence="7" key="2">
    <citation type="submission" date="2015-01" db="EMBL/GenBank/DDBJ databases">
        <authorList>
            <person name="Paterson Steve"/>
        </authorList>
    </citation>
    <scope>NUCLEOTIDE SEQUENCE [LARGE SCALE GENOMIC DNA]</scope>
    <source>
        <strain evidence="7">OBR1</strain>
    </source>
</reference>
<dbReference type="PRINTS" id="PR00035">
    <property type="entry name" value="HTHGNTR"/>
</dbReference>
<dbReference type="CDD" id="cd07377">
    <property type="entry name" value="WHTH_GntR"/>
    <property type="match status" value="1"/>
</dbReference>
<dbReference type="STRING" id="1109412.BN1221_00587c"/>
<gene>
    <name evidence="6" type="ORF">BIY26_08010</name>
    <name evidence="5" type="ORF">BN1221_00587c</name>
</gene>
<dbReference type="RefSeq" id="WP_048636044.1">
    <property type="nucleotide sequence ID" value="NZ_CGIG01000001.1"/>
</dbReference>
<dbReference type="GO" id="GO:0045892">
    <property type="term" value="P:negative regulation of DNA-templated transcription"/>
    <property type="evidence" value="ECO:0007669"/>
    <property type="project" value="TreeGrafter"/>
</dbReference>
<dbReference type="PANTHER" id="PTHR44846:SF1">
    <property type="entry name" value="MANNOSYL-D-GLYCERATE TRANSPORT_METABOLISM SYSTEM REPRESSOR MNGR-RELATED"/>
    <property type="match status" value="1"/>
</dbReference>
<dbReference type="PANTHER" id="PTHR44846">
    <property type="entry name" value="MANNOSYL-D-GLYCERATE TRANSPORT/METABOLISM SYSTEM REPRESSOR MNGR-RELATED"/>
    <property type="match status" value="1"/>
</dbReference>
<dbReference type="Proteomes" id="UP000285972">
    <property type="component" value="Unassembled WGS sequence"/>
</dbReference>
<dbReference type="SMART" id="SM00345">
    <property type="entry name" value="HTH_GNTR"/>
    <property type="match status" value="1"/>
</dbReference>
<name>A0A0G4JQJ1_9GAMM</name>
<dbReference type="SMART" id="SM00866">
    <property type="entry name" value="UTRA"/>
    <property type="match status" value="1"/>
</dbReference>
<proteinExistence type="predicted"/>
<feature type="domain" description="HTH gntR-type" evidence="4">
    <location>
        <begin position="22"/>
        <end position="90"/>
    </location>
</feature>
<keyword evidence="2" id="KW-0238">DNA-binding</keyword>
<dbReference type="Proteomes" id="UP000044377">
    <property type="component" value="Unassembled WGS sequence"/>
</dbReference>
<evidence type="ECO:0000313" key="8">
    <source>
        <dbReference type="Proteomes" id="UP000285972"/>
    </source>
</evidence>
<dbReference type="GO" id="GO:0003700">
    <property type="term" value="F:DNA-binding transcription factor activity"/>
    <property type="evidence" value="ECO:0007669"/>
    <property type="project" value="InterPro"/>
</dbReference>
<dbReference type="Pfam" id="PF00392">
    <property type="entry name" value="GntR"/>
    <property type="match status" value="1"/>
</dbReference>
<evidence type="ECO:0000313" key="7">
    <source>
        <dbReference type="Proteomes" id="UP000044377"/>
    </source>
</evidence>
<dbReference type="Gene3D" id="3.40.1410.10">
    <property type="entry name" value="Chorismate lyase-like"/>
    <property type="match status" value="1"/>
</dbReference>
<dbReference type="InterPro" id="IPR036388">
    <property type="entry name" value="WH-like_DNA-bd_sf"/>
</dbReference>
<dbReference type="OrthoDB" id="9808698at2"/>
<organism evidence="5 7">
    <name type="scientific">Brenneria goodwinii</name>
    <dbReference type="NCBI Taxonomy" id="1109412"/>
    <lineage>
        <taxon>Bacteria</taxon>
        <taxon>Pseudomonadati</taxon>
        <taxon>Pseudomonadota</taxon>
        <taxon>Gammaproteobacteria</taxon>
        <taxon>Enterobacterales</taxon>
        <taxon>Pectobacteriaceae</taxon>
        <taxon>Brenneria</taxon>
    </lineage>
</organism>
<evidence type="ECO:0000256" key="3">
    <source>
        <dbReference type="ARBA" id="ARBA00023163"/>
    </source>
</evidence>
<dbReference type="GO" id="GO:0003677">
    <property type="term" value="F:DNA binding"/>
    <property type="evidence" value="ECO:0007669"/>
    <property type="project" value="UniProtKB-KW"/>
</dbReference>
<dbReference type="AlphaFoldDB" id="A0A0G4JQJ1"/>
<evidence type="ECO:0000313" key="6">
    <source>
        <dbReference type="EMBL" id="RLM26435.1"/>
    </source>
</evidence>
<dbReference type="Gene3D" id="1.10.10.10">
    <property type="entry name" value="Winged helix-like DNA-binding domain superfamily/Winged helix DNA-binding domain"/>
    <property type="match status" value="1"/>
</dbReference>
<accession>A0A0G4JQJ1</accession>
<dbReference type="InterPro" id="IPR011663">
    <property type="entry name" value="UTRA"/>
</dbReference>
<dbReference type="InterPro" id="IPR050679">
    <property type="entry name" value="Bact_HTH_transcr_reg"/>
</dbReference>
<dbReference type="EMBL" id="MJLX01000016">
    <property type="protein sequence ID" value="RLM26435.1"/>
    <property type="molecule type" value="Genomic_DNA"/>
</dbReference>
<dbReference type="PROSITE" id="PS50949">
    <property type="entry name" value="HTH_GNTR"/>
    <property type="match status" value="1"/>
</dbReference>
<dbReference type="KEGG" id="bgj:AWC36_14105"/>
<dbReference type="EMBL" id="CGIG01000001">
    <property type="protein sequence ID" value="CPR14180.1"/>
    <property type="molecule type" value="Genomic_DNA"/>
</dbReference>
<keyword evidence="3" id="KW-0804">Transcription</keyword>
<protein>
    <submittedName>
        <fullName evidence="6">GntR family transcriptional regulator</fullName>
    </submittedName>
    <submittedName>
        <fullName evidence="5">Putative transcriptional regulatory protein</fullName>
    </submittedName>
</protein>
<evidence type="ECO:0000313" key="5">
    <source>
        <dbReference type="EMBL" id="CPR14180.1"/>
    </source>
</evidence>
<dbReference type="InterPro" id="IPR036390">
    <property type="entry name" value="WH_DNA-bd_sf"/>
</dbReference>
<dbReference type="GeneID" id="70907938"/>
<evidence type="ECO:0000259" key="4">
    <source>
        <dbReference type="PROSITE" id="PS50949"/>
    </source>
</evidence>
<dbReference type="Pfam" id="PF07702">
    <property type="entry name" value="UTRA"/>
    <property type="match status" value="1"/>
</dbReference>
<dbReference type="InterPro" id="IPR000524">
    <property type="entry name" value="Tscrpt_reg_HTH_GntR"/>
</dbReference>
<reference evidence="6 8" key="3">
    <citation type="submission" date="2016-09" db="EMBL/GenBank/DDBJ databases">
        <authorList>
            <person name="Doonan J."/>
            <person name="Pachebat J.A."/>
            <person name="Golyshin P.N."/>
            <person name="Denman S."/>
            <person name="Mcdonald J.E."/>
        </authorList>
    </citation>
    <scope>NUCLEOTIDE SEQUENCE [LARGE SCALE GENOMIC DNA]</scope>
    <source>
        <strain evidence="6 8">FRB141</strain>
    </source>
</reference>
<dbReference type="SUPFAM" id="SSF64288">
    <property type="entry name" value="Chorismate lyase-like"/>
    <property type="match status" value="1"/>
</dbReference>
<sequence length="256" mass="28796">MVQQKHEQEVSRFSRLNEYEGARLYEVVKRHISEAILMGQLAPGSVLPGEQALAADFGVSVGTVRKALAALTDEGMLMRRRKTGTVVTGWAPLHNLSHFFQYFRLHGKDGALVHSETRLLDYQVATASAEEAARLQISPSEQVIRLKRLRRVQGIAAMHEVMVLPALHFPDFPAADQVPELLYRFLLEHYGVRVAAVREQLTAALATPEDLTLLELSEPHAIMVIDEISFDQSAVPVILAHHRFSTDHFIYLNEMR</sequence>
<dbReference type="SUPFAM" id="SSF46785">
    <property type="entry name" value="Winged helix' DNA-binding domain"/>
    <property type="match status" value="1"/>
</dbReference>
<keyword evidence="1" id="KW-0805">Transcription regulation</keyword>
<evidence type="ECO:0000256" key="1">
    <source>
        <dbReference type="ARBA" id="ARBA00023015"/>
    </source>
</evidence>
<dbReference type="InterPro" id="IPR028978">
    <property type="entry name" value="Chorismate_lyase_/UTRA_dom_sf"/>
</dbReference>
<reference evidence="5" key="1">
    <citation type="submission" date="2015-01" db="EMBL/GenBank/DDBJ databases">
        <authorList>
            <person name="Xiang T."/>
            <person name="Song Y."/>
            <person name="Huang L."/>
            <person name="Wang B."/>
            <person name="Wu P."/>
        </authorList>
    </citation>
    <scope>NUCLEOTIDE SEQUENCE [LARGE SCALE GENOMIC DNA]</scope>
    <source>
        <strain evidence="5">OBR1</strain>
    </source>
</reference>
<evidence type="ECO:0000256" key="2">
    <source>
        <dbReference type="ARBA" id="ARBA00023125"/>
    </source>
</evidence>
<keyword evidence="7" id="KW-1185">Reference proteome</keyword>